<dbReference type="Gene3D" id="3.20.20.370">
    <property type="entry name" value="Glycoside hydrolase/deacetylase"/>
    <property type="match status" value="1"/>
</dbReference>
<dbReference type="InterPro" id="IPR050248">
    <property type="entry name" value="Polysacc_deacetylase_ArnD"/>
</dbReference>
<sequence>MKIKHFLLTTIFILYMVIYYTSPVKALSKDLFCAEDITTPSPDKVIYLTFDDGPSSTVTGKILDILKEQNVKASFFIIGYKIEGREDLLKRMYNEGHSIGLHTYTHKCGVIYSNENSFLNEMIKTENEVKKVLGFSPKIIRFPTGSKNHLTTSLLEKLHTNEYKIYDWNLSLSDGINYRTSVDKLYNEATRKCVNPNKVFLLAHCDGTNENTCRALPKIIKYYKNCGYEFKAITENTPEYYFRVSK</sequence>
<name>A0A1L5F5F0_CLOKL</name>
<dbReference type="AlphaFoldDB" id="A0A1L5F5F0"/>
<dbReference type="Proteomes" id="UP000184604">
    <property type="component" value="Chromosome"/>
</dbReference>
<evidence type="ECO:0000313" key="3">
    <source>
        <dbReference type="Proteomes" id="UP000184604"/>
    </source>
</evidence>
<dbReference type="GO" id="GO:0005975">
    <property type="term" value="P:carbohydrate metabolic process"/>
    <property type="evidence" value="ECO:0007669"/>
    <property type="project" value="InterPro"/>
</dbReference>
<dbReference type="RefSeq" id="WP_073537886.1">
    <property type="nucleotide sequence ID" value="NZ_CP018335.1"/>
</dbReference>
<dbReference type="PROSITE" id="PS51677">
    <property type="entry name" value="NODB"/>
    <property type="match status" value="1"/>
</dbReference>
<organism evidence="2 3">
    <name type="scientific">Clostridium kluyveri</name>
    <dbReference type="NCBI Taxonomy" id="1534"/>
    <lineage>
        <taxon>Bacteria</taxon>
        <taxon>Bacillati</taxon>
        <taxon>Bacillota</taxon>
        <taxon>Clostridia</taxon>
        <taxon>Eubacteriales</taxon>
        <taxon>Clostridiaceae</taxon>
        <taxon>Clostridium</taxon>
    </lineage>
</organism>
<evidence type="ECO:0000259" key="1">
    <source>
        <dbReference type="PROSITE" id="PS51677"/>
    </source>
</evidence>
<dbReference type="InterPro" id="IPR011330">
    <property type="entry name" value="Glyco_hydro/deAcase_b/a-brl"/>
</dbReference>
<proteinExistence type="predicted"/>
<dbReference type="EMBL" id="CP018335">
    <property type="protein sequence ID" value="APM38203.1"/>
    <property type="molecule type" value="Genomic_DNA"/>
</dbReference>
<dbReference type="SUPFAM" id="SSF88713">
    <property type="entry name" value="Glycoside hydrolase/deacetylase"/>
    <property type="match status" value="1"/>
</dbReference>
<feature type="domain" description="NodB homology" evidence="1">
    <location>
        <begin position="44"/>
        <end position="231"/>
    </location>
</feature>
<dbReference type="PANTHER" id="PTHR10587:SF125">
    <property type="entry name" value="POLYSACCHARIDE DEACETYLASE YHEN-RELATED"/>
    <property type="match status" value="1"/>
</dbReference>
<evidence type="ECO:0000313" key="2">
    <source>
        <dbReference type="EMBL" id="APM38203.1"/>
    </source>
</evidence>
<protein>
    <submittedName>
        <fullName evidence="2">Polysaccharide deacetylase</fullName>
    </submittedName>
</protein>
<gene>
    <name evidence="2" type="ORF">BS101_05335</name>
</gene>
<dbReference type="PANTHER" id="PTHR10587">
    <property type="entry name" value="GLYCOSYL TRANSFERASE-RELATED"/>
    <property type="match status" value="1"/>
</dbReference>
<accession>A0A1L5F5F0</accession>
<dbReference type="InterPro" id="IPR002509">
    <property type="entry name" value="NODB_dom"/>
</dbReference>
<reference evidence="2 3" key="1">
    <citation type="submission" date="2016-12" db="EMBL/GenBank/DDBJ databases">
        <title>Complete genome sequence of Clostridium kluyveri JZZ isolated from the pit mud of a Chinese flavor liquor-making factory.</title>
        <authorList>
            <person name="Wang Y."/>
        </authorList>
    </citation>
    <scope>NUCLEOTIDE SEQUENCE [LARGE SCALE GENOMIC DNA]</scope>
    <source>
        <strain evidence="2 3">JZZ</strain>
    </source>
</reference>
<dbReference type="OrthoDB" id="258610at2"/>
<dbReference type="GO" id="GO:0016810">
    <property type="term" value="F:hydrolase activity, acting on carbon-nitrogen (but not peptide) bonds"/>
    <property type="evidence" value="ECO:0007669"/>
    <property type="project" value="InterPro"/>
</dbReference>
<dbReference type="CDD" id="cd10944">
    <property type="entry name" value="CE4_SmPgdA_like"/>
    <property type="match status" value="1"/>
</dbReference>
<dbReference type="Pfam" id="PF01522">
    <property type="entry name" value="Polysacc_deac_1"/>
    <property type="match status" value="1"/>
</dbReference>